<evidence type="ECO:0000313" key="3">
    <source>
        <dbReference type="Proteomes" id="UP000588068"/>
    </source>
</evidence>
<feature type="region of interest" description="Disordered" evidence="1">
    <location>
        <begin position="1"/>
        <end position="20"/>
    </location>
</feature>
<feature type="compositionally biased region" description="Basic and acidic residues" evidence="1">
    <location>
        <begin position="29"/>
        <end position="39"/>
    </location>
</feature>
<reference evidence="2 3" key="1">
    <citation type="submission" date="2020-08" db="EMBL/GenBank/DDBJ databases">
        <title>Genomic Encyclopedia of Type Strains, Phase IV (KMG-IV): sequencing the most valuable type-strain genomes for metagenomic binning, comparative biology and taxonomic classification.</title>
        <authorList>
            <person name="Goeker M."/>
        </authorList>
    </citation>
    <scope>NUCLEOTIDE SEQUENCE [LARGE SCALE GENOMIC DNA]</scope>
    <source>
        <strain evidence="2 3">DSM 26723</strain>
    </source>
</reference>
<dbReference type="AlphaFoldDB" id="A0A841HQE6"/>
<organism evidence="2 3">
    <name type="scientific">Povalibacter uvarum</name>
    <dbReference type="NCBI Taxonomy" id="732238"/>
    <lineage>
        <taxon>Bacteria</taxon>
        <taxon>Pseudomonadati</taxon>
        <taxon>Pseudomonadota</taxon>
        <taxon>Gammaproteobacteria</taxon>
        <taxon>Steroidobacterales</taxon>
        <taxon>Steroidobacteraceae</taxon>
        <taxon>Povalibacter</taxon>
    </lineage>
</organism>
<evidence type="ECO:0000313" key="2">
    <source>
        <dbReference type="EMBL" id="MBB6095096.1"/>
    </source>
</evidence>
<gene>
    <name evidence="2" type="ORF">HNQ60_003986</name>
</gene>
<evidence type="ECO:0000256" key="1">
    <source>
        <dbReference type="SAM" id="MobiDB-lite"/>
    </source>
</evidence>
<feature type="region of interest" description="Disordered" evidence="1">
    <location>
        <begin position="29"/>
        <end position="52"/>
    </location>
</feature>
<name>A0A841HQE6_9GAMM</name>
<dbReference type="EMBL" id="JACHHZ010000005">
    <property type="protein sequence ID" value="MBB6095096.1"/>
    <property type="molecule type" value="Genomic_DNA"/>
</dbReference>
<accession>A0A841HQE6</accession>
<comment type="caution">
    <text evidence="2">The sequence shown here is derived from an EMBL/GenBank/DDBJ whole genome shotgun (WGS) entry which is preliminary data.</text>
</comment>
<dbReference type="Proteomes" id="UP000588068">
    <property type="component" value="Unassembled WGS sequence"/>
</dbReference>
<proteinExistence type="predicted"/>
<protein>
    <submittedName>
        <fullName evidence="2">Uncharacterized protein</fullName>
    </submittedName>
</protein>
<sequence>MASTTRTTHRSTAGKKLYAVRDKQGRFKDIQTYERAHRADLKKKSKGEKTKH</sequence>
<dbReference type="RefSeq" id="WP_184334504.1">
    <property type="nucleotide sequence ID" value="NZ_JACHHZ010000005.1"/>
</dbReference>
<keyword evidence="3" id="KW-1185">Reference proteome</keyword>
<feature type="compositionally biased region" description="Basic residues" evidence="1">
    <location>
        <begin position="40"/>
        <end position="52"/>
    </location>
</feature>